<evidence type="ECO:0008006" key="3">
    <source>
        <dbReference type="Google" id="ProtNLM"/>
    </source>
</evidence>
<sequence>MKRGKGTLSERDTLRSMMQAEEEVLRCYLGALLAAGSRALRTELLPLFSSALEDRAALKELLFSVSPERAEGKRELFSQAKKAQKELSALSEEIGAE</sequence>
<evidence type="ECO:0000313" key="1">
    <source>
        <dbReference type="EMBL" id="HJA03004.1"/>
    </source>
</evidence>
<organism evidence="1 2">
    <name type="scientific">Candidatus Gallimonas gallistercoris</name>
    <dbReference type="NCBI Taxonomy" id="2838602"/>
    <lineage>
        <taxon>Bacteria</taxon>
        <taxon>Bacillati</taxon>
        <taxon>Bacillota</taxon>
        <taxon>Clostridia</taxon>
        <taxon>Candidatus Gallimonas</taxon>
    </lineage>
</organism>
<reference evidence="1" key="1">
    <citation type="journal article" date="2021" name="PeerJ">
        <title>Extensive microbial diversity within the chicken gut microbiome revealed by metagenomics and culture.</title>
        <authorList>
            <person name="Gilroy R."/>
            <person name="Ravi A."/>
            <person name="Getino M."/>
            <person name="Pursley I."/>
            <person name="Horton D.L."/>
            <person name="Alikhan N.F."/>
            <person name="Baker D."/>
            <person name="Gharbi K."/>
            <person name="Hall N."/>
            <person name="Watson M."/>
            <person name="Adriaenssens E.M."/>
            <person name="Foster-Nyarko E."/>
            <person name="Jarju S."/>
            <person name="Secka A."/>
            <person name="Antonio M."/>
            <person name="Oren A."/>
            <person name="Chaudhuri R.R."/>
            <person name="La Ragione R."/>
            <person name="Hildebrand F."/>
            <person name="Pallen M.J."/>
        </authorList>
    </citation>
    <scope>NUCLEOTIDE SEQUENCE</scope>
    <source>
        <strain evidence="1">CHK156-179</strain>
    </source>
</reference>
<reference evidence="1" key="2">
    <citation type="submission" date="2021-04" db="EMBL/GenBank/DDBJ databases">
        <authorList>
            <person name="Gilroy R."/>
        </authorList>
    </citation>
    <scope>NUCLEOTIDE SEQUENCE</scope>
    <source>
        <strain evidence="1">CHK156-179</strain>
    </source>
</reference>
<name>A0A9D2H3B5_9FIRM</name>
<accession>A0A9D2H3B5</accession>
<dbReference type="AlphaFoldDB" id="A0A9D2H3B5"/>
<dbReference type="Proteomes" id="UP000824221">
    <property type="component" value="Unassembled WGS sequence"/>
</dbReference>
<proteinExistence type="predicted"/>
<evidence type="ECO:0000313" key="2">
    <source>
        <dbReference type="Proteomes" id="UP000824221"/>
    </source>
</evidence>
<comment type="caution">
    <text evidence="1">The sequence shown here is derived from an EMBL/GenBank/DDBJ whole genome shotgun (WGS) entry which is preliminary data.</text>
</comment>
<dbReference type="EMBL" id="DXAJ01000099">
    <property type="protein sequence ID" value="HJA03004.1"/>
    <property type="molecule type" value="Genomic_DNA"/>
</dbReference>
<gene>
    <name evidence="1" type="ORF">H9797_06510</name>
</gene>
<protein>
    <recommendedName>
        <fullName evidence="3">DUF892 family protein</fullName>
    </recommendedName>
</protein>